<protein>
    <submittedName>
        <fullName evidence="2">Uncharacterized protein</fullName>
    </submittedName>
</protein>
<evidence type="ECO:0000313" key="2">
    <source>
        <dbReference type="EMBL" id="KAF6465733.1"/>
    </source>
</evidence>
<reference evidence="2 3" key="1">
    <citation type="journal article" date="2020" name="Nature">
        <title>Six reference-quality genomes reveal evolution of bat adaptations.</title>
        <authorList>
            <person name="Jebb D."/>
            <person name="Huang Z."/>
            <person name="Pippel M."/>
            <person name="Hughes G.M."/>
            <person name="Lavrichenko K."/>
            <person name="Devanna P."/>
            <person name="Winkler S."/>
            <person name="Jermiin L.S."/>
            <person name="Skirmuntt E.C."/>
            <person name="Katzourakis A."/>
            <person name="Burkitt-Gray L."/>
            <person name="Ray D.A."/>
            <person name="Sullivan K.A.M."/>
            <person name="Roscito J.G."/>
            <person name="Kirilenko B.M."/>
            <person name="Davalos L.M."/>
            <person name="Corthals A.P."/>
            <person name="Power M.L."/>
            <person name="Jones G."/>
            <person name="Ransome R.D."/>
            <person name="Dechmann D.K.N."/>
            <person name="Locatelli A.G."/>
            <person name="Puechmaille S.J."/>
            <person name="Fedrigo O."/>
            <person name="Jarvis E.D."/>
            <person name="Hiller M."/>
            <person name="Vernes S.C."/>
            <person name="Myers E.W."/>
            <person name="Teeling E.C."/>
        </authorList>
    </citation>
    <scope>NUCLEOTIDE SEQUENCE [LARGE SCALE GENOMIC DNA]</scope>
    <source>
        <strain evidence="2">MRouAeg1</strain>
        <tissue evidence="2">Muscle</tissue>
    </source>
</reference>
<feature type="compositionally biased region" description="Low complexity" evidence="1">
    <location>
        <begin position="39"/>
        <end position="50"/>
    </location>
</feature>
<dbReference type="Proteomes" id="UP000593571">
    <property type="component" value="Unassembled WGS sequence"/>
</dbReference>
<dbReference type="AlphaFoldDB" id="A0A7J8H0A9"/>
<name>A0A7J8H0A9_ROUAE</name>
<feature type="region of interest" description="Disordered" evidence="1">
    <location>
        <begin position="131"/>
        <end position="172"/>
    </location>
</feature>
<organism evidence="2 3">
    <name type="scientific">Rousettus aegyptiacus</name>
    <name type="common">Egyptian fruit bat</name>
    <name type="synonym">Pteropus aegyptiacus</name>
    <dbReference type="NCBI Taxonomy" id="9407"/>
    <lineage>
        <taxon>Eukaryota</taxon>
        <taxon>Metazoa</taxon>
        <taxon>Chordata</taxon>
        <taxon>Craniata</taxon>
        <taxon>Vertebrata</taxon>
        <taxon>Euteleostomi</taxon>
        <taxon>Mammalia</taxon>
        <taxon>Eutheria</taxon>
        <taxon>Laurasiatheria</taxon>
        <taxon>Chiroptera</taxon>
        <taxon>Yinpterochiroptera</taxon>
        <taxon>Pteropodoidea</taxon>
        <taxon>Pteropodidae</taxon>
        <taxon>Rousettinae</taxon>
        <taxon>Rousettus</taxon>
    </lineage>
</organism>
<proteinExistence type="predicted"/>
<keyword evidence="3" id="KW-1185">Reference proteome</keyword>
<sequence>MVVVSLGLAWPGKGPLFPLCGHLSSGEDEPPDAAGPFLGPSAGATTAASSFPPPHSRIFAEMSPYCVPGPGGVRVREKLNGVGARAPAGLLRGRGRKRAHSRPPGEAAAGEWAAWVAGVAEAAYAKVPHVSDQAAGPGGRESVTTDEKSFSGRGAWGRVSQSSESPSQGSHSLRWDGRQIAFLLPTRGHPIACHVGTPLPQGGPRAGAWAHSPAHLRDPPAPGAAATPAFMSPLPCLCTGSFLFLAHLSGVFLHPPPFRSQLKPSERPPRTRPS</sequence>
<evidence type="ECO:0000256" key="1">
    <source>
        <dbReference type="SAM" id="MobiDB-lite"/>
    </source>
</evidence>
<dbReference type="EMBL" id="JACASE010000005">
    <property type="protein sequence ID" value="KAF6465733.1"/>
    <property type="molecule type" value="Genomic_DNA"/>
</dbReference>
<accession>A0A7J8H0A9</accession>
<feature type="compositionally biased region" description="Low complexity" evidence="1">
    <location>
        <begin position="160"/>
        <end position="172"/>
    </location>
</feature>
<evidence type="ECO:0000313" key="3">
    <source>
        <dbReference type="Proteomes" id="UP000593571"/>
    </source>
</evidence>
<gene>
    <name evidence="2" type="ORF">HJG63_011156</name>
</gene>
<comment type="caution">
    <text evidence="2">The sequence shown here is derived from an EMBL/GenBank/DDBJ whole genome shotgun (WGS) entry which is preliminary data.</text>
</comment>
<feature type="region of interest" description="Disordered" evidence="1">
    <location>
        <begin position="23"/>
        <end position="51"/>
    </location>
</feature>